<evidence type="ECO:0000256" key="6">
    <source>
        <dbReference type="ARBA" id="ARBA00022605"/>
    </source>
</evidence>
<dbReference type="Pfam" id="PF00155">
    <property type="entry name" value="Aminotran_1_2"/>
    <property type="match status" value="1"/>
</dbReference>
<evidence type="ECO:0000256" key="10">
    <source>
        <dbReference type="ARBA" id="ARBA00047481"/>
    </source>
</evidence>
<dbReference type="Proteomes" id="UP000014803">
    <property type="component" value="Chromosome"/>
</dbReference>
<comment type="subunit">
    <text evidence="4 11">Homodimer.</text>
</comment>
<dbReference type="InterPro" id="IPR005861">
    <property type="entry name" value="HisP_aminotrans"/>
</dbReference>
<dbReference type="SUPFAM" id="SSF53383">
    <property type="entry name" value="PLP-dependent transferases"/>
    <property type="match status" value="1"/>
</dbReference>
<evidence type="ECO:0000256" key="1">
    <source>
        <dbReference type="ARBA" id="ARBA00001933"/>
    </source>
</evidence>
<dbReference type="InterPro" id="IPR015422">
    <property type="entry name" value="PyrdxlP-dep_Trfase_small"/>
</dbReference>
<dbReference type="InterPro" id="IPR015424">
    <property type="entry name" value="PyrdxlP-dep_Trfase"/>
</dbReference>
<dbReference type="InterPro" id="IPR015421">
    <property type="entry name" value="PyrdxlP-dep_Trfase_major"/>
</dbReference>
<dbReference type="GO" id="GO:0030170">
    <property type="term" value="F:pyridoxal phosphate binding"/>
    <property type="evidence" value="ECO:0007669"/>
    <property type="project" value="InterPro"/>
</dbReference>
<dbReference type="GO" id="GO:0004400">
    <property type="term" value="F:histidinol-phosphate transaminase activity"/>
    <property type="evidence" value="ECO:0007669"/>
    <property type="project" value="UniProtKB-UniRule"/>
</dbReference>
<evidence type="ECO:0000256" key="9">
    <source>
        <dbReference type="ARBA" id="ARBA00023102"/>
    </source>
</evidence>
<dbReference type="EC" id="2.6.1.9" evidence="11"/>
<accession>S4YCG2</accession>
<dbReference type="GO" id="GO:0000105">
    <property type="term" value="P:L-histidine biosynthetic process"/>
    <property type="evidence" value="ECO:0007669"/>
    <property type="project" value="UniProtKB-UniRule"/>
</dbReference>
<dbReference type="InterPro" id="IPR004839">
    <property type="entry name" value="Aminotransferase_I/II_large"/>
</dbReference>
<comment type="similarity">
    <text evidence="3 11">Belongs to the class-II pyridoxal-phosphate-dependent aminotransferase family. Histidinol-phosphate aminotransferase subfamily.</text>
</comment>
<dbReference type="CDD" id="cd00609">
    <property type="entry name" value="AAT_like"/>
    <property type="match status" value="1"/>
</dbReference>
<evidence type="ECO:0000313" key="13">
    <source>
        <dbReference type="EMBL" id="AGP42051.1"/>
    </source>
</evidence>
<dbReference type="NCBIfam" id="TIGR01141">
    <property type="entry name" value="hisC"/>
    <property type="match status" value="1"/>
</dbReference>
<evidence type="ECO:0000256" key="8">
    <source>
        <dbReference type="ARBA" id="ARBA00022898"/>
    </source>
</evidence>
<organism evidence="13 14">
    <name type="scientific">Sorangium cellulosum So0157-2</name>
    <dbReference type="NCBI Taxonomy" id="1254432"/>
    <lineage>
        <taxon>Bacteria</taxon>
        <taxon>Pseudomonadati</taxon>
        <taxon>Myxococcota</taxon>
        <taxon>Polyangia</taxon>
        <taxon>Polyangiales</taxon>
        <taxon>Polyangiaceae</taxon>
        <taxon>Sorangium</taxon>
    </lineage>
</organism>
<reference evidence="13 14" key="1">
    <citation type="journal article" date="2013" name="Sci. Rep.">
        <title>Extraordinary expansion of a Sorangium cellulosum genome from an alkaline milieu.</title>
        <authorList>
            <person name="Han K."/>
            <person name="Li Z.F."/>
            <person name="Peng R."/>
            <person name="Zhu L.P."/>
            <person name="Zhou T."/>
            <person name="Wang L.G."/>
            <person name="Li S.G."/>
            <person name="Zhang X.B."/>
            <person name="Hu W."/>
            <person name="Wu Z.H."/>
            <person name="Qin N."/>
            <person name="Li Y.Z."/>
        </authorList>
    </citation>
    <scope>NUCLEOTIDE SEQUENCE [LARGE SCALE GENOMIC DNA]</scope>
    <source>
        <strain evidence="13 14">So0157-2</strain>
    </source>
</reference>
<dbReference type="Gene3D" id="3.90.1150.10">
    <property type="entry name" value="Aspartate Aminotransferase, domain 1"/>
    <property type="match status" value="1"/>
</dbReference>
<dbReference type="HAMAP" id="MF_01023">
    <property type="entry name" value="HisC_aminotrans_2"/>
    <property type="match status" value="1"/>
</dbReference>
<sequence length="371" mass="40673">MGERTAIPMPYERDNIHRLTPYTPGEQPQRADVVKLNTNENPYPPPSAVLEAIRGVSADQLRRYPPPRAQQFREAAARLHGLSPEQVIATNGGDELLRMAVTVFCEPGGLGLGETYPTYSLYDVLAEIHGTTITQVPLDEDWSVPEDFASRLNDRGCRLALLVNPHAPSGRREPLDKLERIARAFRGVVLIDEAYVDFAEADAIPLLDPARGLDNVLLLRTLSKGYSLAGLRFGYGLGHPRLIETLDKARDSYNTDILAQAAATAALSARDEASKSWERVIAERARLTAALRERGFTVAPSQTNFVLATPPAGGLSAQAMYRALYDRAIFVRYWDAPRLHDKLRITVGTPEQNDALLGAIAEVSRAAAGGR</sequence>
<dbReference type="InterPro" id="IPR001917">
    <property type="entry name" value="Aminotrans_II_pyridoxalP_BS"/>
</dbReference>
<evidence type="ECO:0000256" key="4">
    <source>
        <dbReference type="ARBA" id="ARBA00011738"/>
    </source>
</evidence>
<protein>
    <recommendedName>
        <fullName evidence="11">Histidinol-phosphate aminotransferase</fullName>
        <ecNumber evidence="11">2.6.1.9</ecNumber>
    </recommendedName>
    <alternativeName>
        <fullName evidence="11">Imidazole acetol-phosphate transaminase</fullName>
    </alternativeName>
</protein>
<comment type="cofactor">
    <cofactor evidence="1 11">
        <name>pyridoxal 5'-phosphate</name>
        <dbReference type="ChEBI" id="CHEBI:597326"/>
    </cofactor>
</comment>
<evidence type="ECO:0000256" key="7">
    <source>
        <dbReference type="ARBA" id="ARBA00022679"/>
    </source>
</evidence>
<dbReference type="PATRIC" id="fig|1254432.3.peg.11424"/>
<evidence type="ECO:0000256" key="11">
    <source>
        <dbReference type="HAMAP-Rule" id="MF_01023"/>
    </source>
</evidence>
<dbReference type="KEGG" id="scu:SCE1572_50665"/>
<dbReference type="PROSITE" id="PS00599">
    <property type="entry name" value="AA_TRANSFER_CLASS_2"/>
    <property type="match status" value="1"/>
</dbReference>
<dbReference type="STRING" id="1254432.SCE1572_50665"/>
<evidence type="ECO:0000256" key="5">
    <source>
        <dbReference type="ARBA" id="ARBA00022576"/>
    </source>
</evidence>
<feature type="domain" description="Aminotransferase class I/classII large" evidence="12">
    <location>
        <begin position="32"/>
        <end position="360"/>
    </location>
</feature>
<dbReference type="eggNOG" id="COG0079">
    <property type="taxonomic scope" value="Bacteria"/>
</dbReference>
<dbReference type="PANTHER" id="PTHR42885">
    <property type="entry name" value="HISTIDINOL-PHOSPHATE AMINOTRANSFERASE-RELATED"/>
    <property type="match status" value="1"/>
</dbReference>
<keyword evidence="6 11" id="KW-0028">Amino-acid biosynthesis</keyword>
<keyword evidence="5 11" id="KW-0032">Aminotransferase</keyword>
<gene>
    <name evidence="11" type="primary">hisC</name>
    <name evidence="13" type="ORF">SCE1572_50665</name>
</gene>
<dbReference type="EMBL" id="CP003969">
    <property type="protein sequence ID" value="AGP42051.1"/>
    <property type="molecule type" value="Genomic_DNA"/>
</dbReference>
<proteinExistence type="inferred from homology"/>
<dbReference type="PANTHER" id="PTHR42885:SF2">
    <property type="entry name" value="HISTIDINOL-PHOSPHATE AMINOTRANSFERASE"/>
    <property type="match status" value="1"/>
</dbReference>
<evidence type="ECO:0000256" key="3">
    <source>
        <dbReference type="ARBA" id="ARBA00007970"/>
    </source>
</evidence>
<keyword evidence="8 11" id="KW-0663">Pyridoxal phosphate</keyword>
<comment type="catalytic activity">
    <reaction evidence="10 11">
        <text>L-histidinol phosphate + 2-oxoglutarate = 3-(imidazol-4-yl)-2-oxopropyl phosphate + L-glutamate</text>
        <dbReference type="Rhea" id="RHEA:23744"/>
        <dbReference type="ChEBI" id="CHEBI:16810"/>
        <dbReference type="ChEBI" id="CHEBI:29985"/>
        <dbReference type="ChEBI" id="CHEBI:57766"/>
        <dbReference type="ChEBI" id="CHEBI:57980"/>
        <dbReference type="EC" id="2.6.1.9"/>
    </reaction>
</comment>
<evidence type="ECO:0000313" key="14">
    <source>
        <dbReference type="Proteomes" id="UP000014803"/>
    </source>
</evidence>
<dbReference type="HOGENOM" id="CLU_017584_3_0_7"/>
<keyword evidence="9 11" id="KW-0368">Histidine biosynthesis</keyword>
<dbReference type="Gene3D" id="3.40.640.10">
    <property type="entry name" value="Type I PLP-dependent aspartate aminotransferase-like (Major domain)"/>
    <property type="match status" value="1"/>
</dbReference>
<evidence type="ECO:0000256" key="2">
    <source>
        <dbReference type="ARBA" id="ARBA00005011"/>
    </source>
</evidence>
<dbReference type="AlphaFoldDB" id="S4YCG2"/>
<evidence type="ECO:0000259" key="12">
    <source>
        <dbReference type="Pfam" id="PF00155"/>
    </source>
</evidence>
<dbReference type="UniPathway" id="UPA00031">
    <property type="reaction ID" value="UER00012"/>
</dbReference>
<keyword evidence="7 11" id="KW-0808">Transferase</keyword>
<feature type="modified residue" description="N6-(pyridoxal phosphate)lysine" evidence="11">
    <location>
        <position position="224"/>
    </location>
</feature>
<comment type="pathway">
    <text evidence="2 11">Amino-acid biosynthesis; L-histidine biosynthesis; L-histidine from 5-phospho-alpha-D-ribose 1-diphosphate: step 7/9.</text>
</comment>
<name>S4YCG2_SORCE</name>